<organism evidence="1 2">
    <name type="scientific">Anopheles christyi</name>
    <dbReference type="NCBI Taxonomy" id="43041"/>
    <lineage>
        <taxon>Eukaryota</taxon>
        <taxon>Metazoa</taxon>
        <taxon>Ecdysozoa</taxon>
        <taxon>Arthropoda</taxon>
        <taxon>Hexapoda</taxon>
        <taxon>Insecta</taxon>
        <taxon>Pterygota</taxon>
        <taxon>Neoptera</taxon>
        <taxon>Endopterygota</taxon>
        <taxon>Diptera</taxon>
        <taxon>Nematocera</taxon>
        <taxon>Culicoidea</taxon>
        <taxon>Culicidae</taxon>
        <taxon>Anophelinae</taxon>
        <taxon>Anopheles</taxon>
    </lineage>
</organism>
<proteinExistence type="predicted"/>
<evidence type="ECO:0008006" key="3">
    <source>
        <dbReference type="Google" id="ProtNLM"/>
    </source>
</evidence>
<dbReference type="VEuPathDB" id="VectorBase:ACHR009794"/>
<reference evidence="1" key="2">
    <citation type="submission" date="2020-05" db="UniProtKB">
        <authorList>
            <consortium name="EnsemblMetazoa"/>
        </authorList>
    </citation>
    <scope>IDENTIFICATION</scope>
    <source>
        <strain evidence="1">ACHKN1017</strain>
    </source>
</reference>
<accession>A0A182KGA6</accession>
<dbReference type="EnsemblMetazoa" id="ACHR009794-RA">
    <property type="protein sequence ID" value="ACHR009794-PA"/>
    <property type="gene ID" value="ACHR009794"/>
</dbReference>
<protein>
    <recommendedName>
        <fullName evidence="3">C2H2-type domain-containing protein</fullName>
    </recommendedName>
</protein>
<dbReference type="AlphaFoldDB" id="A0A182KGA6"/>
<keyword evidence="2" id="KW-1185">Reference proteome</keyword>
<dbReference type="STRING" id="43041.A0A182KGA6"/>
<reference evidence="2" key="1">
    <citation type="submission" date="2013-03" db="EMBL/GenBank/DDBJ databases">
        <title>The Genome Sequence of Anopheles christyi ACHKN1017.</title>
        <authorList>
            <consortium name="The Broad Institute Genomics Platform"/>
            <person name="Neafsey D.E."/>
            <person name="Besansky N."/>
            <person name="Walker B."/>
            <person name="Young S.K."/>
            <person name="Zeng Q."/>
            <person name="Gargeya S."/>
            <person name="Fitzgerald M."/>
            <person name="Haas B."/>
            <person name="Abouelleil A."/>
            <person name="Allen A.W."/>
            <person name="Alvarado L."/>
            <person name="Arachchi H.M."/>
            <person name="Berlin A.M."/>
            <person name="Chapman S.B."/>
            <person name="Gainer-Dewar J."/>
            <person name="Goldberg J."/>
            <person name="Griggs A."/>
            <person name="Gujja S."/>
            <person name="Hansen M."/>
            <person name="Howarth C."/>
            <person name="Imamovic A."/>
            <person name="Ireland A."/>
            <person name="Larimer J."/>
            <person name="McCowan C."/>
            <person name="Murphy C."/>
            <person name="Pearson M."/>
            <person name="Poon T.W."/>
            <person name="Priest M."/>
            <person name="Roberts A."/>
            <person name="Saif S."/>
            <person name="Shea T."/>
            <person name="Sisk P."/>
            <person name="Sykes S."/>
            <person name="Wortman J."/>
            <person name="Nusbaum C."/>
            <person name="Birren B."/>
        </authorList>
    </citation>
    <scope>NUCLEOTIDE SEQUENCE [LARGE SCALE GENOMIC DNA]</scope>
    <source>
        <strain evidence="2">ACHKN1017</strain>
    </source>
</reference>
<dbReference type="Proteomes" id="UP000075881">
    <property type="component" value="Unassembled WGS sequence"/>
</dbReference>
<name>A0A182KGA6_9DIPT</name>
<sequence>MNYIRFCSLAELVECNPDTLICGNCRELFTDLTELLDHKRSYCKLRFTCKCLSTSPVQKV</sequence>
<evidence type="ECO:0000313" key="2">
    <source>
        <dbReference type="Proteomes" id="UP000075881"/>
    </source>
</evidence>
<evidence type="ECO:0000313" key="1">
    <source>
        <dbReference type="EnsemblMetazoa" id="ACHR009794-PA"/>
    </source>
</evidence>